<evidence type="ECO:0000256" key="4">
    <source>
        <dbReference type="ARBA" id="ARBA00022679"/>
    </source>
</evidence>
<evidence type="ECO:0000259" key="5">
    <source>
        <dbReference type="Pfam" id="PF04101"/>
    </source>
</evidence>
<proteinExistence type="inferred from homology"/>
<comment type="caution">
    <text evidence="7">The sequence shown here is derived from an EMBL/GenBank/DDBJ whole genome shotgun (WGS) entry which is preliminary data.</text>
</comment>
<reference evidence="8" key="1">
    <citation type="journal article" date="2019" name="Int. J. Syst. Evol. Microbiol.">
        <title>The Global Catalogue of Microorganisms (GCM) 10K type strain sequencing project: providing services to taxonomists for standard genome sequencing and annotation.</title>
        <authorList>
            <consortium name="The Broad Institute Genomics Platform"/>
            <consortium name="The Broad Institute Genome Sequencing Center for Infectious Disease"/>
            <person name="Wu L."/>
            <person name="Ma J."/>
        </authorList>
    </citation>
    <scope>NUCLEOTIDE SEQUENCE [LARGE SCALE GENOMIC DNA]</scope>
    <source>
        <strain evidence="8">CGMCC 1.15044</strain>
    </source>
</reference>
<evidence type="ECO:0000313" key="8">
    <source>
        <dbReference type="Proteomes" id="UP000609323"/>
    </source>
</evidence>
<comment type="subcellular location">
    <subcellularLocation>
        <location evidence="1">Membrane</location>
    </subcellularLocation>
</comment>
<organism evidence="7 8">
    <name type="scientific">Paenibacillus physcomitrellae</name>
    <dbReference type="NCBI Taxonomy" id="1619311"/>
    <lineage>
        <taxon>Bacteria</taxon>
        <taxon>Bacillati</taxon>
        <taxon>Bacillota</taxon>
        <taxon>Bacilli</taxon>
        <taxon>Bacillales</taxon>
        <taxon>Paenibacillaceae</taxon>
        <taxon>Paenibacillus</taxon>
    </lineage>
</organism>
<dbReference type="Pfam" id="PF06925">
    <property type="entry name" value="MGDG_synth"/>
    <property type="match status" value="1"/>
</dbReference>
<evidence type="ECO:0000256" key="2">
    <source>
        <dbReference type="ARBA" id="ARBA00006962"/>
    </source>
</evidence>
<dbReference type="Gene3D" id="3.40.50.2000">
    <property type="entry name" value="Glycogen Phosphorylase B"/>
    <property type="match status" value="1"/>
</dbReference>
<dbReference type="EMBL" id="BMHF01000016">
    <property type="protein sequence ID" value="GGA47841.1"/>
    <property type="molecule type" value="Genomic_DNA"/>
</dbReference>
<dbReference type="InterPro" id="IPR050519">
    <property type="entry name" value="Glycosyltransf_28_UgtP"/>
</dbReference>
<dbReference type="PANTHER" id="PTHR43025">
    <property type="entry name" value="MONOGALACTOSYLDIACYLGLYCEROL SYNTHASE"/>
    <property type="match status" value="1"/>
</dbReference>
<feature type="domain" description="Diacylglycerol glucosyltransferase N-terminal" evidence="6">
    <location>
        <begin position="19"/>
        <end position="183"/>
    </location>
</feature>
<keyword evidence="4" id="KW-0808">Transferase</keyword>
<dbReference type="SUPFAM" id="SSF53756">
    <property type="entry name" value="UDP-Glycosyltransferase/glycogen phosphorylase"/>
    <property type="match status" value="1"/>
</dbReference>
<dbReference type="PANTHER" id="PTHR43025:SF3">
    <property type="entry name" value="MONOGALACTOSYLDIACYLGLYCEROL SYNTHASE 1, CHLOROPLASTIC"/>
    <property type="match status" value="1"/>
</dbReference>
<evidence type="ECO:0000259" key="6">
    <source>
        <dbReference type="Pfam" id="PF06925"/>
    </source>
</evidence>
<dbReference type="Proteomes" id="UP000609323">
    <property type="component" value="Unassembled WGS sequence"/>
</dbReference>
<dbReference type="Pfam" id="PF04101">
    <property type="entry name" value="Glyco_tran_28_C"/>
    <property type="match status" value="1"/>
</dbReference>
<keyword evidence="8" id="KW-1185">Reference proteome</keyword>
<sequence>MGMRQLRIMILTAGYGEGHNQVSRAVEQEFAARGIKDVFIVDLMKEAHPLLNSVSTKLYLKSSLTSQYGLDLYGWSYYWTRGTRPGSSLGKYFNSLGKRKLKALLSQVSPDIILNTFPFGAAAEAGNELDVPVCTVITDYTLHGRWTHPAMSRYYVATDELKYDMEKKAFASAQQILVTGIPVRRGFVLRNQGAGDDRGHYQQQEIPSGDRAHRNKLVMLSAGSFGVPQQLEEIVRRLLAAGNCRLAIVCGRNERLYARWSAMFGGNPKVEIFGFVPNIHEIMAQAACLVTKAGGVTLSEAIALRVPVFIYKPFSGQEKENAVYLAGKGAATIAESAPELSRQISRLLDNPAEEMGIRRRMSDLCKGVAAEKIVSDMLELLESRLRVTV</sequence>
<evidence type="ECO:0000256" key="1">
    <source>
        <dbReference type="ARBA" id="ARBA00004370"/>
    </source>
</evidence>
<protein>
    <submittedName>
        <fullName evidence="7">Processive diacylglycerol beta-glucosyltransferase</fullName>
    </submittedName>
</protein>
<comment type="similarity">
    <text evidence="2">Belongs to the glycosyltransferase 28 family.</text>
</comment>
<feature type="domain" description="Glycosyl transferase family 28 C-terminal" evidence="5">
    <location>
        <begin position="238"/>
        <end position="352"/>
    </location>
</feature>
<evidence type="ECO:0000256" key="3">
    <source>
        <dbReference type="ARBA" id="ARBA00022676"/>
    </source>
</evidence>
<dbReference type="InterPro" id="IPR007235">
    <property type="entry name" value="Glyco_trans_28_C"/>
</dbReference>
<gene>
    <name evidence="7" type="primary">ugtP</name>
    <name evidence="7" type="ORF">GCM10010917_36440</name>
</gene>
<keyword evidence="3" id="KW-0328">Glycosyltransferase</keyword>
<accession>A0ABQ1GPZ0</accession>
<dbReference type="InterPro" id="IPR009695">
    <property type="entry name" value="Diacylglyc_glucosyltr_N"/>
</dbReference>
<name>A0ABQ1GPZ0_9BACL</name>
<evidence type="ECO:0000313" key="7">
    <source>
        <dbReference type="EMBL" id="GGA47841.1"/>
    </source>
</evidence>